<dbReference type="EMBL" id="JBIRYO010000009">
    <property type="protein sequence ID" value="MFI2475046.1"/>
    <property type="molecule type" value="Genomic_DNA"/>
</dbReference>
<evidence type="ECO:0000259" key="2">
    <source>
        <dbReference type="Pfam" id="PF04101"/>
    </source>
</evidence>
<keyword evidence="1" id="KW-0808">Transferase</keyword>
<sequence>MIGYYIHHHGSSHLLRARRIRACLAQPVTALSSSVSSDDETFDDVVPLPSDSPSAAIGDPTAAGVLQWAPRHNRGLAERMATIATWLATARPDAVVVDASVEVALLARLHGVPVVGMALPGARADPAHQLMYRVADRLIAGWPRDLYDPLWLRPYADKTSYVGGITRFDGRPPVFPPNDGRPTVLVVGGACGGSFTAAKVRACALHYREYHWRIIGLGDWVDDPWPELCRADVIVTHAGQGAVADVAIAAKPAVVVPAPRPFGEQEATAETLASAGMALTVDRWPDLDDWPALLARARELDTGRWRAWQARGAAVRAAATIAEVAAERLRCVS</sequence>
<dbReference type="PANTHER" id="PTHR21015">
    <property type="entry name" value="UDP-N-ACETYLGLUCOSAMINE--N-ACETYLMURAMYL-(PENTAPEPTIDE) PYROPHOSPHORYL-UNDECAPRENOL N-ACETYLGLUCOSAMINE TRANSFERASE 1"/>
    <property type="match status" value="1"/>
</dbReference>
<dbReference type="RefSeq" id="WP_364827645.1">
    <property type="nucleotide sequence ID" value="NZ_JBFAYM010000030.1"/>
</dbReference>
<name>A0ABW7X1R4_9NOCA</name>
<evidence type="ECO:0000256" key="1">
    <source>
        <dbReference type="ARBA" id="ARBA00022679"/>
    </source>
</evidence>
<protein>
    <submittedName>
        <fullName evidence="3">Glycosyltransferase</fullName>
    </submittedName>
</protein>
<dbReference type="InterPro" id="IPR007235">
    <property type="entry name" value="Glyco_trans_28_C"/>
</dbReference>
<reference evidence="3 4" key="1">
    <citation type="submission" date="2024-10" db="EMBL/GenBank/DDBJ databases">
        <title>The Natural Products Discovery Center: Release of the First 8490 Sequenced Strains for Exploring Actinobacteria Biosynthetic Diversity.</title>
        <authorList>
            <person name="Kalkreuter E."/>
            <person name="Kautsar S.A."/>
            <person name="Yang D."/>
            <person name="Bader C.D."/>
            <person name="Teijaro C.N."/>
            <person name="Fluegel L."/>
            <person name="Davis C.M."/>
            <person name="Simpson J.R."/>
            <person name="Lauterbach L."/>
            <person name="Steele A.D."/>
            <person name="Gui C."/>
            <person name="Meng S."/>
            <person name="Li G."/>
            <person name="Viehrig K."/>
            <person name="Ye F."/>
            <person name="Su P."/>
            <person name="Kiefer A.F."/>
            <person name="Nichols A."/>
            <person name="Cepeda A.J."/>
            <person name="Yan W."/>
            <person name="Fan B."/>
            <person name="Jiang Y."/>
            <person name="Adhikari A."/>
            <person name="Zheng C.-J."/>
            <person name="Schuster L."/>
            <person name="Cowan T.M."/>
            <person name="Smanski M.J."/>
            <person name="Chevrette M.G."/>
            <person name="De Carvalho L.P.S."/>
            <person name="Shen B."/>
        </authorList>
    </citation>
    <scope>NUCLEOTIDE SEQUENCE [LARGE SCALE GENOMIC DNA]</scope>
    <source>
        <strain evidence="3 4">NPDC019275</strain>
    </source>
</reference>
<accession>A0ABW7X1R4</accession>
<comment type="caution">
    <text evidence="3">The sequence shown here is derived from an EMBL/GenBank/DDBJ whole genome shotgun (WGS) entry which is preliminary data.</text>
</comment>
<organism evidence="3 4">
    <name type="scientific">Nocardia xishanensis</name>
    <dbReference type="NCBI Taxonomy" id="238964"/>
    <lineage>
        <taxon>Bacteria</taxon>
        <taxon>Bacillati</taxon>
        <taxon>Actinomycetota</taxon>
        <taxon>Actinomycetes</taxon>
        <taxon>Mycobacteriales</taxon>
        <taxon>Nocardiaceae</taxon>
        <taxon>Nocardia</taxon>
    </lineage>
</organism>
<evidence type="ECO:0000313" key="4">
    <source>
        <dbReference type="Proteomes" id="UP001611415"/>
    </source>
</evidence>
<gene>
    <name evidence="3" type="ORF">ACH49W_16845</name>
</gene>
<dbReference type="Pfam" id="PF04101">
    <property type="entry name" value="Glyco_tran_28_C"/>
    <property type="match status" value="1"/>
</dbReference>
<dbReference type="PANTHER" id="PTHR21015:SF22">
    <property type="entry name" value="GLYCOSYLTRANSFERASE"/>
    <property type="match status" value="1"/>
</dbReference>
<dbReference type="Gene3D" id="3.40.50.2000">
    <property type="entry name" value="Glycogen Phosphorylase B"/>
    <property type="match status" value="1"/>
</dbReference>
<dbReference type="SUPFAM" id="SSF53756">
    <property type="entry name" value="UDP-Glycosyltransferase/glycogen phosphorylase"/>
    <property type="match status" value="1"/>
</dbReference>
<proteinExistence type="predicted"/>
<evidence type="ECO:0000313" key="3">
    <source>
        <dbReference type="EMBL" id="MFI2475046.1"/>
    </source>
</evidence>
<keyword evidence="4" id="KW-1185">Reference proteome</keyword>
<feature type="domain" description="Glycosyl transferase family 28 C-terminal" evidence="2">
    <location>
        <begin position="230"/>
        <end position="282"/>
    </location>
</feature>
<dbReference type="Proteomes" id="UP001611415">
    <property type="component" value="Unassembled WGS sequence"/>
</dbReference>